<dbReference type="Gene3D" id="1.25.10.10">
    <property type="entry name" value="Leucine-rich Repeat Variant"/>
    <property type="match status" value="1"/>
</dbReference>
<reference evidence="8" key="1">
    <citation type="submission" date="2021-01" db="EMBL/GenBank/DDBJ databases">
        <title>Modified the classification status of verrucomicrobia.</title>
        <authorList>
            <person name="Feng X."/>
        </authorList>
    </citation>
    <scope>NUCLEOTIDE SEQUENCE</scope>
    <source>
        <strain evidence="8">5K15</strain>
    </source>
</reference>
<protein>
    <submittedName>
        <fullName evidence="8">Discoidin domain-containing protein</fullName>
    </submittedName>
</protein>
<dbReference type="InterPro" id="IPR011041">
    <property type="entry name" value="Quinoprot_gluc/sorb_DH_b-prop"/>
</dbReference>
<dbReference type="PANTHER" id="PTHR33546">
    <property type="entry name" value="LARGE, MULTIFUNCTIONAL SECRETED PROTEIN-RELATED"/>
    <property type="match status" value="1"/>
</dbReference>
<dbReference type="GO" id="GO:0009055">
    <property type="term" value="F:electron transfer activity"/>
    <property type="evidence" value="ECO:0007669"/>
    <property type="project" value="InterPro"/>
</dbReference>
<feature type="domain" description="Cytochrome c" evidence="7">
    <location>
        <begin position="598"/>
        <end position="692"/>
    </location>
</feature>
<evidence type="ECO:0000259" key="6">
    <source>
        <dbReference type="PROSITE" id="PS50022"/>
    </source>
</evidence>
<dbReference type="InterPro" id="IPR008979">
    <property type="entry name" value="Galactose-bd-like_sf"/>
</dbReference>
<keyword evidence="5" id="KW-0732">Signal</keyword>
<evidence type="ECO:0000256" key="5">
    <source>
        <dbReference type="SAM" id="SignalP"/>
    </source>
</evidence>
<proteinExistence type="predicted"/>
<feature type="domain" description="F5/8 type C" evidence="6">
    <location>
        <begin position="719"/>
        <end position="859"/>
    </location>
</feature>
<dbReference type="RefSeq" id="WP_309490512.1">
    <property type="nucleotide sequence ID" value="NZ_JAENIG010000009.1"/>
</dbReference>
<dbReference type="SUPFAM" id="SSF50952">
    <property type="entry name" value="Soluble quinoprotein glucose dehydrogenase"/>
    <property type="match status" value="1"/>
</dbReference>
<dbReference type="PANTHER" id="PTHR33546:SF1">
    <property type="entry name" value="LARGE, MULTIFUNCTIONAL SECRETED PROTEIN"/>
    <property type="match status" value="1"/>
</dbReference>
<dbReference type="GO" id="GO:0046872">
    <property type="term" value="F:metal ion binding"/>
    <property type="evidence" value="ECO:0007669"/>
    <property type="project" value="UniProtKB-KW"/>
</dbReference>
<sequence length="859" mass="95847">MKLFRNYSITAALVGFATLSPLSAQDQDQDQEIYQRGFLSKKGALESLQVTEGYELQLVLSDPIIHEPVAVAWDGNGVMYVVEMRSYMQDADASGENEPVSRISRHEDTDGDGVYDKHSVYIDKMVLPRMILPLDDRLMVGVSHTLDLWNYRDTDGDGVADEKVKIHEGGHRGGNMEHQPSGLIWALDNWIYLTYENVRYRFTDGKLEVEKIPSGNGQWGLTQDDDGRMYYTRAGRERPAEGFQQPAQYGMISVPNEFKGTFYKVYPMAPVPDVQGGERRVGPTGGLNYFTGCAGQEIFRGDALPSDVYGDLFVPEPVGRLIRRAKVERSNGKTVIGSATEPGTEFIRTRDINFRPVQTSTGPDGCLYIVDMHRGIIQQGNWTKPGSYLRGIIDNWGLNKNIGKGRIYRLVHKDHKPGPKPKLNGLKTVELLKYLDHANGWWRDTAKRLIILRDDRESVAPQLQKATLNPKVKTQTRITALWTLEGMSAAQPELLGKLLTDSDQRIVCNAIRVSEAWIKKNDATVLAAINKLADTENPEIAIQLLNSLQYCGNPASLASTRDQLMSDHGDLPAVVANIKVREQLANPRRGKASTPMDRAMTRGQKIYTQLCIECHGDKGQGSPMAGQEGVTLAPALSSGRVTGSGETLVRTLLHGLQGPLDGKNYPAGIMPPQGSNSDQWISDVATYVRNSFGNKASMITPSMVKGIRKVDSGRKEMWTQKELDALAPKELNNHQSWKLTASHRENDLKYAIDRNAKTRYSSKHRMEPGMWIQIELPSAVEIERITMDSSQSPNDFPATYTVSFSMDGKSWKTTSNQQGSASTTSFFTTPTKARFIRINQQGKSPKYYWSIHELQLFGR</sequence>
<dbReference type="InterPro" id="IPR011989">
    <property type="entry name" value="ARM-like"/>
</dbReference>
<dbReference type="Gene3D" id="1.10.760.10">
    <property type="entry name" value="Cytochrome c-like domain"/>
    <property type="match status" value="1"/>
</dbReference>
<dbReference type="PROSITE" id="PS50022">
    <property type="entry name" value="FA58C_3"/>
    <property type="match status" value="1"/>
</dbReference>
<dbReference type="Pfam" id="PF13442">
    <property type="entry name" value="Cytochrome_CBB3"/>
    <property type="match status" value="1"/>
</dbReference>
<evidence type="ECO:0000313" key="9">
    <source>
        <dbReference type="Proteomes" id="UP000634206"/>
    </source>
</evidence>
<keyword evidence="3 4" id="KW-0408">Iron</keyword>
<dbReference type="Pfam" id="PF23500">
    <property type="entry name" value="DUF7133"/>
    <property type="match status" value="1"/>
</dbReference>
<comment type="caution">
    <text evidence="8">The sequence shown here is derived from an EMBL/GenBank/DDBJ whole genome shotgun (WGS) entry which is preliminary data.</text>
</comment>
<dbReference type="Gene3D" id="2.60.120.260">
    <property type="entry name" value="Galactose-binding domain-like"/>
    <property type="match status" value="1"/>
</dbReference>
<organism evidence="8 9">
    <name type="scientific">Oceaniferula flava</name>
    <dbReference type="NCBI Taxonomy" id="2800421"/>
    <lineage>
        <taxon>Bacteria</taxon>
        <taxon>Pseudomonadati</taxon>
        <taxon>Verrucomicrobiota</taxon>
        <taxon>Verrucomicrobiia</taxon>
        <taxon>Verrucomicrobiales</taxon>
        <taxon>Verrucomicrobiaceae</taxon>
        <taxon>Oceaniferula</taxon>
    </lineage>
</organism>
<dbReference type="Proteomes" id="UP000634206">
    <property type="component" value="Unassembled WGS sequence"/>
</dbReference>
<evidence type="ECO:0000256" key="2">
    <source>
        <dbReference type="ARBA" id="ARBA00022723"/>
    </source>
</evidence>
<dbReference type="InterPro" id="IPR000421">
    <property type="entry name" value="FA58C"/>
</dbReference>
<dbReference type="InterPro" id="IPR009056">
    <property type="entry name" value="Cyt_c-like_dom"/>
</dbReference>
<dbReference type="GO" id="GO:0020037">
    <property type="term" value="F:heme binding"/>
    <property type="evidence" value="ECO:0007669"/>
    <property type="project" value="InterPro"/>
</dbReference>
<dbReference type="SUPFAM" id="SSF49785">
    <property type="entry name" value="Galactose-binding domain-like"/>
    <property type="match status" value="1"/>
</dbReference>
<dbReference type="SUPFAM" id="SSF46626">
    <property type="entry name" value="Cytochrome c"/>
    <property type="match status" value="1"/>
</dbReference>
<keyword evidence="2 4" id="KW-0479">Metal-binding</keyword>
<dbReference type="EMBL" id="JAENIG010000009">
    <property type="protein sequence ID" value="MBK1855898.1"/>
    <property type="molecule type" value="Genomic_DNA"/>
</dbReference>
<dbReference type="InterPro" id="IPR036909">
    <property type="entry name" value="Cyt_c-like_dom_sf"/>
</dbReference>
<dbReference type="InterPro" id="IPR055557">
    <property type="entry name" value="DUF7133"/>
</dbReference>
<keyword evidence="1 4" id="KW-0349">Heme</keyword>
<gene>
    <name evidence="8" type="ORF">JIN83_13070</name>
</gene>
<feature type="chain" id="PRO_5041977511" evidence="5">
    <location>
        <begin position="25"/>
        <end position="859"/>
    </location>
</feature>
<dbReference type="InterPro" id="IPR011042">
    <property type="entry name" value="6-blade_b-propeller_TolB-like"/>
</dbReference>
<evidence type="ECO:0000259" key="7">
    <source>
        <dbReference type="PROSITE" id="PS51007"/>
    </source>
</evidence>
<evidence type="ECO:0000256" key="4">
    <source>
        <dbReference type="PROSITE-ProRule" id="PRU00433"/>
    </source>
</evidence>
<dbReference type="Gene3D" id="2.120.10.30">
    <property type="entry name" value="TolB, C-terminal domain"/>
    <property type="match status" value="1"/>
</dbReference>
<name>A0AAE2V9X3_9BACT</name>
<keyword evidence="9" id="KW-1185">Reference proteome</keyword>
<dbReference type="AlphaFoldDB" id="A0AAE2V9X3"/>
<dbReference type="PROSITE" id="PS51007">
    <property type="entry name" value="CYTC"/>
    <property type="match status" value="1"/>
</dbReference>
<dbReference type="Pfam" id="PF00754">
    <property type="entry name" value="F5_F8_type_C"/>
    <property type="match status" value="1"/>
</dbReference>
<evidence type="ECO:0000313" key="8">
    <source>
        <dbReference type="EMBL" id="MBK1855898.1"/>
    </source>
</evidence>
<feature type="signal peptide" evidence="5">
    <location>
        <begin position="1"/>
        <end position="24"/>
    </location>
</feature>
<evidence type="ECO:0000256" key="1">
    <source>
        <dbReference type="ARBA" id="ARBA00022617"/>
    </source>
</evidence>
<evidence type="ECO:0000256" key="3">
    <source>
        <dbReference type="ARBA" id="ARBA00023004"/>
    </source>
</evidence>
<accession>A0AAE2V9X3</accession>